<dbReference type="GO" id="GO:1902975">
    <property type="term" value="P:mitotic DNA replication initiation"/>
    <property type="evidence" value="ECO:0007669"/>
    <property type="project" value="TreeGrafter"/>
</dbReference>
<accession>A0AAD9R6C5</accession>
<dbReference type="Gene3D" id="1.10.3200.20">
    <property type="entry name" value="DNA Polymerase alpha, zinc finger"/>
    <property type="match status" value="1"/>
</dbReference>
<keyword evidence="3" id="KW-0548">Nucleotidyltransferase</keyword>
<dbReference type="GO" id="GO:0005658">
    <property type="term" value="C:alpha DNA polymerase:primase complex"/>
    <property type="evidence" value="ECO:0007669"/>
    <property type="project" value="TreeGrafter"/>
</dbReference>
<dbReference type="InterPro" id="IPR042087">
    <property type="entry name" value="DNA_pol_B_thumb"/>
</dbReference>
<evidence type="ECO:0000256" key="2">
    <source>
        <dbReference type="ARBA" id="ARBA00022679"/>
    </source>
</evidence>
<evidence type="ECO:0000259" key="6">
    <source>
        <dbReference type="Pfam" id="PF08996"/>
    </source>
</evidence>
<organism evidence="7 8">
    <name type="scientific">Acropora cervicornis</name>
    <name type="common">Staghorn coral</name>
    <dbReference type="NCBI Taxonomy" id="6130"/>
    <lineage>
        <taxon>Eukaryota</taxon>
        <taxon>Metazoa</taxon>
        <taxon>Cnidaria</taxon>
        <taxon>Anthozoa</taxon>
        <taxon>Hexacorallia</taxon>
        <taxon>Scleractinia</taxon>
        <taxon>Astrocoeniina</taxon>
        <taxon>Acroporidae</taxon>
        <taxon>Acropora</taxon>
    </lineage>
</organism>
<evidence type="ECO:0000256" key="3">
    <source>
        <dbReference type="ARBA" id="ARBA00022695"/>
    </source>
</evidence>
<name>A0AAD9R6C5_ACRCE</name>
<dbReference type="InterPro" id="IPR006134">
    <property type="entry name" value="DNA-dir_DNA_pol_B_multi_dom"/>
</dbReference>
<dbReference type="GO" id="GO:0006273">
    <property type="term" value="P:lagging strand elongation"/>
    <property type="evidence" value="ECO:0007669"/>
    <property type="project" value="TreeGrafter"/>
</dbReference>
<evidence type="ECO:0000259" key="5">
    <source>
        <dbReference type="Pfam" id="PF00136"/>
    </source>
</evidence>
<dbReference type="Pfam" id="PF00136">
    <property type="entry name" value="DNA_pol_B"/>
    <property type="match status" value="2"/>
</dbReference>
<dbReference type="GO" id="GO:0003688">
    <property type="term" value="F:DNA replication origin binding"/>
    <property type="evidence" value="ECO:0007669"/>
    <property type="project" value="TreeGrafter"/>
</dbReference>
<keyword evidence="4" id="KW-0239">DNA-directed DNA polymerase</keyword>
<comment type="caution">
    <text evidence="7">The sequence shown here is derived from an EMBL/GenBank/DDBJ whole genome shotgun (WGS) entry which is preliminary data.</text>
</comment>
<dbReference type="AlphaFoldDB" id="A0AAD9R6C5"/>
<dbReference type="SUPFAM" id="SSF90234">
    <property type="entry name" value="Zinc finger domain of DNA polymerase-alpha"/>
    <property type="match status" value="1"/>
</dbReference>
<dbReference type="EMBL" id="JARQWQ010000002">
    <property type="protein sequence ID" value="KAK2573698.1"/>
    <property type="molecule type" value="Genomic_DNA"/>
</dbReference>
<evidence type="ECO:0000256" key="1">
    <source>
        <dbReference type="ARBA" id="ARBA00012417"/>
    </source>
</evidence>
<dbReference type="GO" id="GO:0003682">
    <property type="term" value="F:chromatin binding"/>
    <property type="evidence" value="ECO:0007669"/>
    <property type="project" value="TreeGrafter"/>
</dbReference>
<dbReference type="InterPro" id="IPR038256">
    <property type="entry name" value="Pol_alpha_znc_sf"/>
</dbReference>
<evidence type="ECO:0000313" key="7">
    <source>
        <dbReference type="EMBL" id="KAK2573698.1"/>
    </source>
</evidence>
<dbReference type="GO" id="GO:0000166">
    <property type="term" value="F:nucleotide binding"/>
    <property type="evidence" value="ECO:0007669"/>
    <property type="project" value="InterPro"/>
</dbReference>
<dbReference type="Proteomes" id="UP001249851">
    <property type="component" value="Unassembled WGS sequence"/>
</dbReference>
<reference evidence="7" key="1">
    <citation type="journal article" date="2023" name="G3 (Bethesda)">
        <title>Whole genome assembly and annotation of the endangered Caribbean coral Acropora cervicornis.</title>
        <authorList>
            <person name="Selwyn J.D."/>
            <person name="Vollmer S.V."/>
        </authorList>
    </citation>
    <scope>NUCLEOTIDE SEQUENCE</scope>
    <source>
        <strain evidence="7">K2</strain>
    </source>
</reference>
<reference evidence="7" key="2">
    <citation type="journal article" date="2023" name="Science">
        <title>Genomic signatures of disease resistance in endangered staghorn corals.</title>
        <authorList>
            <person name="Vollmer S.V."/>
            <person name="Selwyn J.D."/>
            <person name="Despard B.A."/>
            <person name="Roesel C.L."/>
        </authorList>
    </citation>
    <scope>NUCLEOTIDE SEQUENCE</scope>
    <source>
        <strain evidence="7">K2</strain>
    </source>
</reference>
<dbReference type="Gene3D" id="1.10.132.60">
    <property type="entry name" value="DNA polymerase family B, C-terminal domain"/>
    <property type="match status" value="2"/>
</dbReference>
<gene>
    <name evidence="7" type="ORF">P5673_001384</name>
</gene>
<dbReference type="Pfam" id="PF08996">
    <property type="entry name" value="zf-DNA_Pol"/>
    <property type="match status" value="1"/>
</dbReference>
<dbReference type="GO" id="GO:0006272">
    <property type="term" value="P:leading strand elongation"/>
    <property type="evidence" value="ECO:0007669"/>
    <property type="project" value="TreeGrafter"/>
</dbReference>
<keyword evidence="2" id="KW-0808">Transferase</keyword>
<feature type="domain" description="DNA-directed DNA polymerase family B multifunctional" evidence="5">
    <location>
        <begin position="1"/>
        <end position="44"/>
    </location>
</feature>
<dbReference type="GO" id="GO:0003697">
    <property type="term" value="F:single-stranded DNA binding"/>
    <property type="evidence" value="ECO:0007669"/>
    <property type="project" value="TreeGrafter"/>
</dbReference>
<dbReference type="PANTHER" id="PTHR45861:SF1">
    <property type="entry name" value="DNA POLYMERASE ALPHA CATALYTIC SUBUNIT"/>
    <property type="match status" value="1"/>
</dbReference>
<evidence type="ECO:0000256" key="4">
    <source>
        <dbReference type="ARBA" id="ARBA00022932"/>
    </source>
</evidence>
<keyword evidence="8" id="KW-1185">Reference proteome</keyword>
<dbReference type="GO" id="GO:0003887">
    <property type="term" value="F:DNA-directed DNA polymerase activity"/>
    <property type="evidence" value="ECO:0007669"/>
    <property type="project" value="UniProtKB-KW"/>
</dbReference>
<proteinExistence type="predicted"/>
<dbReference type="SUPFAM" id="SSF56672">
    <property type="entry name" value="DNA/RNA polymerases"/>
    <property type="match status" value="1"/>
</dbReference>
<feature type="domain" description="Zinc finger DNA-directed DNA polymerase family B alpha" evidence="6">
    <location>
        <begin position="170"/>
        <end position="291"/>
    </location>
</feature>
<protein>
    <recommendedName>
        <fullName evidence="1">DNA-directed DNA polymerase</fullName>
        <ecNumber evidence="1">2.7.7.7</ecNumber>
    </recommendedName>
</protein>
<sequence>MKGLDIVRRDWSDLAKDAGNYVLAQILSSQARESIVENIHDYLTSGRKVNAGDTIPYVICDDGSTLAATQRSYHPDEFCKSETLKIDVKYYLANQDCERFRVKCKGSDCGQETTLESTPFSENDICPKCKIQYSAGTVSNQLTVTMRRHIKEYYMCQFLSLSLTLLCFVFQGWQKCDDPSCGYLTRQVPLTRHRGAATCPACCRAQLHAVVSVSKCCSSPIRHYSDTALYTQLLYFSRLFDWDIALKNSKNDKKFPFDEKRMKPFYTAVHSTVAKFLDANGYSEVSLTKLFSDFAF</sequence>
<evidence type="ECO:0000313" key="8">
    <source>
        <dbReference type="Proteomes" id="UP001249851"/>
    </source>
</evidence>
<dbReference type="PANTHER" id="PTHR45861">
    <property type="entry name" value="DNA POLYMERASE ALPHA CATALYTIC SUBUNIT"/>
    <property type="match status" value="1"/>
</dbReference>
<feature type="domain" description="DNA-directed DNA polymerase family B multifunctional" evidence="5">
    <location>
        <begin position="46"/>
        <end position="93"/>
    </location>
</feature>
<dbReference type="InterPro" id="IPR015088">
    <property type="entry name" value="Znf_DNA-dir_DNA_pol_B_alpha"/>
</dbReference>
<dbReference type="EC" id="2.7.7.7" evidence="1"/>
<dbReference type="InterPro" id="IPR043502">
    <property type="entry name" value="DNA/RNA_pol_sf"/>
</dbReference>